<dbReference type="AlphaFoldDB" id="A0AAE6WGT1"/>
<proteinExistence type="predicted"/>
<evidence type="ECO:0000313" key="2">
    <source>
        <dbReference type="EMBL" id="QIA89674.1"/>
    </source>
</evidence>
<evidence type="ECO:0000313" key="4">
    <source>
        <dbReference type="Proteomes" id="UP000463931"/>
    </source>
</evidence>
<name>A0AAE6WGT1_9LACO</name>
<dbReference type="EMBL" id="CP040852">
    <property type="protein sequence ID" value="QIA89659.1"/>
    <property type="molecule type" value="Genomic_DNA"/>
</dbReference>
<gene>
    <name evidence="1" type="ORF">FEE40_05495</name>
    <name evidence="2" type="ORF">FEE40_05575</name>
    <name evidence="3" type="ORF">FEE40_05660</name>
</gene>
<accession>A0AAE6WGT1</accession>
<reference evidence="1 4" key="1">
    <citation type="journal article" date="2019" name="Nat. Med.">
        <title>Preventing dysbiosis of the neonatal mouse intestinal microbiome protects against late-onset sepsis.</title>
        <authorList>
            <person name="Singer J.R."/>
            <person name="Blosser E.G."/>
            <person name="Zindl C.L."/>
            <person name="Silberger D.J."/>
            <person name="Conlan S."/>
            <person name="Laufer V.A."/>
            <person name="DiToro D."/>
            <person name="Deming C."/>
            <person name="Kumar R."/>
            <person name="Morrow C.D."/>
            <person name="Segre J.A."/>
            <person name="Gray M.J."/>
            <person name="Randolph D.A."/>
            <person name="Weaver C.T."/>
        </authorList>
    </citation>
    <scope>NUCLEOTIDE SEQUENCE [LARGE SCALE GENOMIC DNA]</scope>
    <source>
        <strain evidence="1 4">V10</strain>
    </source>
</reference>
<dbReference type="EMBL" id="CP040852">
    <property type="protein sequence ID" value="QIA89690.1"/>
    <property type="molecule type" value="Genomic_DNA"/>
</dbReference>
<evidence type="ECO:0000313" key="1">
    <source>
        <dbReference type="EMBL" id="QIA89659.1"/>
    </source>
</evidence>
<sequence length="68" mass="7816">MHDRTALSLVSIRLYMYWIYDIPRIGMIRDALAQIAHAVKMVENGGILTTNHNLKYYKILLSPLVAKT</sequence>
<dbReference type="RefSeq" id="WP_163592363.1">
    <property type="nucleotide sequence ID" value="NZ_CP040852.1"/>
</dbReference>
<organism evidence="1 4">
    <name type="scientific">Ligilactobacillus murinus</name>
    <dbReference type="NCBI Taxonomy" id="1622"/>
    <lineage>
        <taxon>Bacteria</taxon>
        <taxon>Bacillati</taxon>
        <taxon>Bacillota</taxon>
        <taxon>Bacilli</taxon>
        <taxon>Lactobacillales</taxon>
        <taxon>Lactobacillaceae</taxon>
        <taxon>Ligilactobacillus</taxon>
    </lineage>
</organism>
<evidence type="ECO:0000313" key="3">
    <source>
        <dbReference type="EMBL" id="QIA89690.1"/>
    </source>
</evidence>
<protein>
    <submittedName>
        <fullName evidence="1">Uncharacterized protein</fullName>
    </submittedName>
</protein>
<dbReference type="Proteomes" id="UP000463931">
    <property type="component" value="Chromosome"/>
</dbReference>
<dbReference type="EMBL" id="CP040852">
    <property type="protein sequence ID" value="QIA89674.1"/>
    <property type="molecule type" value="Genomic_DNA"/>
</dbReference>